<proteinExistence type="predicted"/>
<evidence type="ECO:0000259" key="3">
    <source>
        <dbReference type="Pfam" id="PF07749"/>
    </source>
</evidence>
<dbReference type="InterPro" id="IPR016855">
    <property type="entry name" value="ERp29"/>
</dbReference>
<dbReference type="PANTHER" id="PTHR12211:SF0">
    <property type="entry name" value="ENDOPLASMIC RETICULUM RESIDENT PROTEIN 29"/>
    <property type="match status" value="1"/>
</dbReference>
<feature type="domain" description="ERp29 N-terminal" evidence="4">
    <location>
        <begin position="30"/>
        <end position="150"/>
    </location>
</feature>
<evidence type="ECO:0000313" key="6">
    <source>
        <dbReference type="Proteomes" id="UP000887567"/>
    </source>
</evidence>
<feature type="signal peptide" evidence="2">
    <location>
        <begin position="1"/>
        <end position="21"/>
    </location>
</feature>
<evidence type="ECO:0000256" key="1">
    <source>
        <dbReference type="ARBA" id="ARBA00022824"/>
    </source>
</evidence>
<dbReference type="Pfam" id="PF07749">
    <property type="entry name" value="ERp29"/>
    <property type="match status" value="1"/>
</dbReference>
<feature type="chain" id="PRO_5037502964" description="Endoplasmic reticulum resident protein 29" evidence="2">
    <location>
        <begin position="22"/>
        <end position="255"/>
    </location>
</feature>
<keyword evidence="1" id="KW-0256">Endoplasmic reticulum</keyword>
<dbReference type="GeneID" id="110233654"/>
<feature type="domain" description="Endoplasmic reticulum resident protein 29 C-terminal" evidence="3">
    <location>
        <begin position="151"/>
        <end position="244"/>
    </location>
</feature>
<dbReference type="InterPro" id="IPR012883">
    <property type="entry name" value="ERp29_N"/>
</dbReference>
<reference evidence="5" key="1">
    <citation type="submission" date="2022-11" db="UniProtKB">
        <authorList>
            <consortium name="EnsemblMetazoa"/>
        </authorList>
    </citation>
    <scope>IDENTIFICATION</scope>
</reference>
<dbReference type="SUPFAM" id="SSF47933">
    <property type="entry name" value="ERP29 C domain-like"/>
    <property type="match status" value="1"/>
</dbReference>
<dbReference type="GO" id="GO:0009306">
    <property type="term" value="P:protein secretion"/>
    <property type="evidence" value="ECO:0007669"/>
    <property type="project" value="InterPro"/>
</dbReference>
<dbReference type="GO" id="GO:0005788">
    <property type="term" value="C:endoplasmic reticulum lumen"/>
    <property type="evidence" value="ECO:0007669"/>
    <property type="project" value="InterPro"/>
</dbReference>
<dbReference type="SUPFAM" id="SSF52833">
    <property type="entry name" value="Thioredoxin-like"/>
    <property type="match status" value="1"/>
</dbReference>
<dbReference type="Gene3D" id="3.40.30.10">
    <property type="entry name" value="Glutaredoxin"/>
    <property type="match status" value="1"/>
</dbReference>
<dbReference type="OMA" id="FPYGDKH"/>
<sequence length="255" mass="29156">MAASEGCIKLVFVVFISLTQISFHCIYGSTRGAVGLDSLTFDKIIKNHRAVLVKFDKQYAYGDKEDVFKEFCKKAASQPQLLVAEVGISEYGDKENSDLKERFQLKKEDFPYYMLFLQDSVDPIHYKGEINGNDLIAFVSKQAGLWIGLPGCVELFDNFARDFFKEESQQSGVIKEAEDVLSTITDPKQKTAGDLYIKIMKKVKEKGVEFIDIEIQRVNKLLKDKITVKKRKLFQSRLDILTSFQHLSVREKVEL</sequence>
<keyword evidence="2" id="KW-0732">Signal</keyword>
<dbReference type="FunFam" id="3.40.30.10:FF:000133">
    <property type="entry name" value="Endoplasmic reticulum resident protein 29"/>
    <property type="match status" value="1"/>
</dbReference>
<dbReference type="OrthoDB" id="417262at2759"/>
<dbReference type="AlphaFoldDB" id="A0A913WV86"/>
<evidence type="ECO:0008006" key="7">
    <source>
        <dbReference type="Google" id="ProtNLM"/>
    </source>
</evidence>
<dbReference type="InterPro" id="IPR036356">
    <property type="entry name" value="ERp29_C_sf"/>
</dbReference>
<dbReference type="KEGG" id="epa:110233654"/>
<evidence type="ECO:0000256" key="2">
    <source>
        <dbReference type="SAM" id="SignalP"/>
    </source>
</evidence>
<evidence type="ECO:0000259" key="4">
    <source>
        <dbReference type="Pfam" id="PF07912"/>
    </source>
</evidence>
<protein>
    <recommendedName>
        <fullName evidence="7">Endoplasmic reticulum resident protein 29</fullName>
    </recommendedName>
</protein>
<organism evidence="5 6">
    <name type="scientific">Exaiptasia diaphana</name>
    <name type="common">Tropical sea anemone</name>
    <name type="synonym">Aiptasia pulchella</name>
    <dbReference type="NCBI Taxonomy" id="2652724"/>
    <lineage>
        <taxon>Eukaryota</taxon>
        <taxon>Metazoa</taxon>
        <taxon>Cnidaria</taxon>
        <taxon>Anthozoa</taxon>
        <taxon>Hexacorallia</taxon>
        <taxon>Actiniaria</taxon>
        <taxon>Aiptasiidae</taxon>
        <taxon>Exaiptasia</taxon>
    </lineage>
</organism>
<dbReference type="InterPro" id="IPR036249">
    <property type="entry name" value="Thioredoxin-like_sf"/>
</dbReference>
<dbReference type="InterPro" id="IPR011679">
    <property type="entry name" value="ERp29_C"/>
</dbReference>
<dbReference type="Gene3D" id="1.20.1150.12">
    <property type="entry name" value="Endoplasmic reticulum resident protein 29, C-terminal domain"/>
    <property type="match status" value="1"/>
</dbReference>
<dbReference type="PANTHER" id="PTHR12211">
    <property type="entry name" value="ENDOPLASMIC RETICULUM PROTEIN ERP29"/>
    <property type="match status" value="1"/>
</dbReference>
<accession>A0A913WV86</accession>
<name>A0A913WV86_EXADI</name>
<dbReference type="RefSeq" id="XP_020894627.1">
    <property type="nucleotide sequence ID" value="XM_021038968.2"/>
</dbReference>
<dbReference type="Pfam" id="PF07912">
    <property type="entry name" value="ERp29_N"/>
    <property type="match status" value="1"/>
</dbReference>
<evidence type="ECO:0000313" key="5">
    <source>
        <dbReference type="EnsemblMetazoa" id="XP_020894627.1"/>
    </source>
</evidence>
<dbReference type="EnsemblMetazoa" id="XM_021038968.2">
    <property type="protein sequence ID" value="XP_020894627.1"/>
    <property type="gene ID" value="LOC110233654"/>
</dbReference>
<keyword evidence="6" id="KW-1185">Reference proteome</keyword>
<dbReference type="Proteomes" id="UP000887567">
    <property type="component" value="Unplaced"/>
</dbReference>